<dbReference type="KEGG" id="lyd:D7I47_04420"/>
<dbReference type="Pfam" id="PF07963">
    <property type="entry name" value="N_methyl"/>
    <property type="match status" value="1"/>
</dbReference>
<sequence length="247" mass="27196">MRGERMHLHDQQSDRTEEHRPRVEVRIMRWARLKREEGFSVIELIVAMLIFTIFAVMLSTTLIAFTRSTLTAQQTARTGEQMVVAFGALDSQIRYAESINFPGPGTTAGNVYVEWLTRAESSPTRQDLCTQWRYVPSSGVLEYRRWNLADSTTAPPWTLEVSGVVNTGASGYPFQLIPANDSPTGTLLQQLVVTISAGNANANALTGTRTSFVARNSSYTKSVSNAETSPGSGVSASPVCNPSWYRP</sequence>
<dbReference type="InterPro" id="IPR012902">
    <property type="entry name" value="N_methyl_site"/>
</dbReference>
<protein>
    <submittedName>
        <fullName evidence="3">Uncharacterized protein</fullName>
    </submittedName>
</protein>
<keyword evidence="2" id="KW-1133">Transmembrane helix</keyword>
<keyword evidence="4" id="KW-1185">Reference proteome</keyword>
<evidence type="ECO:0000256" key="1">
    <source>
        <dbReference type="SAM" id="MobiDB-lite"/>
    </source>
</evidence>
<proteinExistence type="predicted"/>
<feature type="region of interest" description="Disordered" evidence="1">
    <location>
        <begin position="222"/>
        <end position="247"/>
    </location>
</feature>
<evidence type="ECO:0000313" key="3">
    <source>
        <dbReference type="EMBL" id="AYF97580.1"/>
    </source>
</evidence>
<feature type="compositionally biased region" description="Polar residues" evidence="1">
    <location>
        <begin position="222"/>
        <end position="240"/>
    </location>
</feature>
<dbReference type="Proteomes" id="UP000278886">
    <property type="component" value="Chromosome"/>
</dbReference>
<evidence type="ECO:0000313" key="4">
    <source>
        <dbReference type="Proteomes" id="UP000278886"/>
    </source>
</evidence>
<feature type="transmembrane region" description="Helical" evidence="2">
    <location>
        <begin position="38"/>
        <end position="65"/>
    </location>
</feature>
<gene>
    <name evidence="3" type="ORF">D7I47_04420</name>
</gene>
<keyword evidence="2" id="KW-0472">Membrane</keyword>
<dbReference type="AlphaFoldDB" id="A0A387BGE5"/>
<keyword evidence="2" id="KW-0812">Transmembrane</keyword>
<dbReference type="EMBL" id="CP032630">
    <property type="protein sequence ID" value="AYF97580.1"/>
    <property type="molecule type" value="Genomic_DNA"/>
</dbReference>
<organism evidence="3 4">
    <name type="scientific">Protaetiibacter intestinalis</name>
    <dbReference type="NCBI Taxonomy" id="2419774"/>
    <lineage>
        <taxon>Bacteria</taxon>
        <taxon>Bacillati</taxon>
        <taxon>Actinomycetota</taxon>
        <taxon>Actinomycetes</taxon>
        <taxon>Micrococcales</taxon>
        <taxon>Microbacteriaceae</taxon>
        <taxon>Protaetiibacter</taxon>
    </lineage>
</organism>
<reference evidence="4" key="1">
    <citation type="submission" date="2018-09" db="EMBL/GenBank/DDBJ databases">
        <title>Genome sequencing of strain 2DFWR-13.</title>
        <authorList>
            <person name="Heo J."/>
            <person name="Kim S.-J."/>
            <person name="Kwon S.-W."/>
        </authorList>
    </citation>
    <scope>NUCLEOTIDE SEQUENCE [LARGE SCALE GENOMIC DNA]</scope>
    <source>
        <strain evidence="4">2DFWR-13</strain>
    </source>
</reference>
<accession>A0A387BGE5</accession>
<evidence type="ECO:0000256" key="2">
    <source>
        <dbReference type="SAM" id="Phobius"/>
    </source>
</evidence>
<feature type="region of interest" description="Disordered" evidence="1">
    <location>
        <begin position="1"/>
        <end position="20"/>
    </location>
</feature>
<name>A0A387BGE5_9MICO</name>